<comment type="function">
    <text evidence="7">This is one of the proteins that bind and probably mediate the attachment of the 5S RNA into the large ribosomal subunit, where it forms part of the central protuberance.</text>
</comment>
<dbReference type="SUPFAM" id="SSF53137">
    <property type="entry name" value="Translational machinery components"/>
    <property type="match status" value="1"/>
</dbReference>
<dbReference type="Proteomes" id="UP000054858">
    <property type="component" value="Unassembled WGS sequence"/>
</dbReference>
<dbReference type="PATRIC" id="fig|29423.5.peg.601"/>
<dbReference type="EMBL" id="LNYP01000007">
    <property type="protein sequence ID" value="KTD43602.1"/>
    <property type="molecule type" value="Genomic_DNA"/>
</dbReference>
<evidence type="ECO:0000256" key="2">
    <source>
        <dbReference type="ARBA" id="ARBA00022730"/>
    </source>
</evidence>
<comment type="caution">
    <text evidence="8">The sequence shown here is derived from an EMBL/GenBank/DDBJ whole genome shotgun (WGS) entry which is preliminary data.</text>
</comment>
<evidence type="ECO:0000313" key="8">
    <source>
        <dbReference type="EMBL" id="KTD43602.1"/>
    </source>
</evidence>
<gene>
    <name evidence="7" type="primary">rplR</name>
    <name evidence="8" type="ORF">Loak_0578</name>
</gene>
<name>A0A0W0XGL2_9GAMM</name>
<dbReference type="FunFam" id="3.30.420.100:FF:000001">
    <property type="entry name" value="50S ribosomal protein L18"/>
    <property type="match status" value="1"/>
</dbReference>
<reference evidence="8 9" key="1">
    <citation type="submission" date="2015-11" db="EMBL/GenBank/DDBJ databases">
        <title>Genomic analysis of 38 Legionella species identifies large and diverse effector repertoires.</title>
        <authorList>
            <person name="Burstein D."/>
            <person name="Amaro F."/>
            <person name="Zusman T."/>
            <person name="Lifshitz Z."/>
            <person name="Cohen O."/>
            <person name="Gilbert J.A."/>
            <person name="Pupko T."/>
            <person name="Shuman H.A."/>
            <person name="Segal G."/>
        </authorList>
    </citation>
    <scope>NUCLEOTIDE SEQUENCE [LARGE SCALE GENOMIC DNA]</scope>
    <source>
        <strain evidence="8 9">Oak Ridge-10</strain>
    </source>
</reference>
<comment type="similarity">
    <text evidence="1 7">Belongs to the universal ribosomal protein uL18 family.</text>
</comment>
<evidence type="ECO:0000256" key="5">
    <source>
        <dbReference type="ARBA" id="ARBA00023274"/>
    </source>
</evidence>
<dbReference type="CDD" id="cd00432">
    <property type="entry name" value="Ribosomal_L18_L5e"/>
    <property type="match status" value="1"/>
</dbReference>
<evidence type="ECO:0000256" key="7">
    <source>
        <dbReference type="HAMAP-Rule" id="MF_01337"/>
    </source>
</evidence>
<evidence type="ECO:0000256" key="4">
    <source>
        <dbReference type="ARBA" id="ARBA00022980"/>
    </source>
</evidence>
<dbReference type="NCBIfam" id="TIGR00060">
    <property type="entry name" value="L18_bact"/>
    <property type="match status" value="1"/>
</dbReference>
<dbReference type="InterPro" id="IPR057268">
    <property type="entry name" value="Ribosomal_L18"/>
</dbReference>
<dbReference type="PANTHER" id="PTHR12899:SF3">
    <property type="entry name" value="LARGE RIBOSOMAL SUBUNIT PROTEIN UL18M"/>
    <property type="match status" value="1"/>
</dbReference>
<dbReference type="InterPro" id="IPR004389">
    <property type="entry name" value="Ribosomal_uL18_bac-type"/>
</dbReference>
<keyword evidence="5 7" id="KW-0687">Ribonucleoprotein</keyword>
<dbReference type="RefSeq" id="WP_025384890.1">
    <property type="nucleotide sequence ID" value="NZ_LCUA01000021.1"/>
</dbReference>
<evidence type="ECO:0000256" key="1">
    <source>
        <dbReference type="ARBA" id="ARBA00007116"/>
    </source>
</evidence>
<evidence type="ECO:0000256" key="3">
    <source>
        <dbReference type="ARBA" id="ARBA00022884"/>
    </source>
</evidence>
<sequence length="118" mass="13216">MNKYAARKRRASKAKAIIRNSDRPRLVVYRSASHIYSQIVRPSEHGDEVLVSSSTLDKELKANLTGNKCEQAMQVGKLLAKRAKEKEVVQVAFDRAGYKYHGRVKALAEAAREAGLDF</sequence>
<keyword evidence="2 7" id="KW-0699">rRNA-binding</keyword>
<dbReference type="GO" id="GO:0008097">
    <property type="term" value="F:5S rRNA binding"/>
    <property type="evidence" value="ECO:0007669"/>
    <property type="project" value="TreeGrafter"/>
</dbReference>
<dbReference type="GO" id="GO:0006412">
    <property type="term" value="P:translation"/>
    <property type="evidence" value="ECO:0007669"/>
    <property type="project" value="UniProtKB-UniRule"/>
</dbReference>
<accession>A0A0W0XGL2</accession>
<keyword evidence="4 7" id="KW-0689">Ribosomal protein</keyword>
<proteinExistence type="inferred from homology"/>
<dbReference type="InterPro" id="IPR005484">
    <property type="entry name" value="Ribosomal_uL18_bac/plant/anim"/>
</dbReference>
<dbReference type="GO" id="GO:0003735">
    <property type="term" value="F:structural constituent of ribosome"/>
    <property type="evidence" value="ECO:0007669"/>
    <property type="project" value="InterPro"/>
</dbReference>
<dbReference type="Pfam" id="PF00861">
    <property type="entry name" value="Ribosomal_L18p"/>
    <property type="match status" value="1"/>
</dbReference>
<comment type="subunit">
    <text evidence="7">Part of the 50S ribosomal subunit; part of the 5S rRNA/L5/L18/L25 subcomplex. Contacts the 5S and 23S rRNAs.</text>
</comment>
<protein>
    <recommendedName>
        <fullName evidence="6 7">Large ribosomal subunit protein uL18</fullName>
    </recommendedName>
</protein>
<dbReference type="PANTHER" id="PTHR12899">
    <property type="entry name" value="39S RIBOSOMAL PROTEIN L18, MITOCHONDRIAL"/>
    <property type="match status" value="1"/>
</dbReference>
<dbReference type="HAMAP" id="MF_01337_B">
    <property type="entry name" value="Ribosomal_uL18_B"/>
    <property type="match status" value="1"/>
</dbReference>
<evidence type="ECO:0000313" key="9">
    <source>
        <dbReference type="Proteomes" id="UP000054858"/>
    </source>
</evidence>
<dbReference type="AlphaFoldDB" id="A0A0W0XGL2"/>
<dbReference type="GO" id="GO:0022625">
    <property type="term" value="C:cytosolic large ribosomal subunit"/>
    <property type="evidence" value="ECO:0007669"/>
    <property type="project" value="TreeGrafter"/>
</dbReference>
<keyword evidence="3 7" id="KW-0694">RNA-binding</keyword>
<dbReference type="Gene3D" id="3.30.420.100">
    <property type="match status" value="1"/>
</dbReference>
<organism evidence="8 9">
    <name type="scientific">Legionella oakridgensis</name>
    <dbReference type="NCBI Taxonomy" id="29423"/>
    <lineage>
        <taxon>Bacteria</taxon>
        <taxon>Pseudomonadati</taxon>
        <taxon>Pseudomonadota</taxon>
        <taxon>Gammaproteobacteria</taxon>
        <taxon>Legionellales</taxon>
        <taxon>Legionellaceae</taxon>
        <taxon>Legionella</taxon>
    </lineage>
</organism>
<evidence type="ECO:0000256" key="6">
    <source>
        <dbReference type="ARBA" id="ARBA00035197"/>
    </source>
</evidence>